<dbReference type="InterPro" id="IPR003959">
    <property type="entry name" value="ATPase_AAA_core"/>
</dbReference>
<dbReference type="EMBL" id="QHBU01000219">
    <property type="protein sequence ID" value="PZR79186.1"/>
    <property type="molecule type" value="Genomic_DNA"/>
</dbReference>
<gene>
    <name evidence="2" type="ORF">DLM65_11365</name>
</gene>
<dbReference type="InterPro" id="IPR046336">
    <property type="entry name" value="Lon_prtase_N_sf"/>
</dbReference>
<dbReference type="SMART" id="SM00464">
    <property type="entry name" value="LON"/>
    <property type="match status" value="1"/>
</dbReference>
<dbReference type="InterPro" id="IPR027065">
    <property type="entry name" value="Lon_Prtase"/>
</dbReference>
<dbReference type="InterPro" id="IPR003111">
    <property type="entry name" value="Lon_prtase_N"/>
</dbReference>
<dbReference type="SUPFAM" id="SSF88697">
    <property type="entry name" value="PUA domain-like"/>
    <property type="match status" value="1"/>
</dbReference>
<comment type="caution">
    <text evidence="2">The sequence shown here is derived from an EMBL/GenBank/DDBJ whole genome shotgun (WGS) entry which is preliminary data.</text>
</comment>
<dbReference type="GO" id="GO:0030163">
    <property type="term" value="P:protein catabolic process"/>
    <property type="evidence" value="ECO:0007669"/>
    <property type="project" value="InterPro"/>
</dbReference>
<dbReference type="InterPro" id="IPR027417">
    <property type="entry name" value="P-loop_NTPase"/>
</dbReference>
<dbReference type="Gene3D" id="3.40.50.300">
    <property type="entry name" value="P-loop containing nucleotide triphosphate hydrolases"/>
    <property type="match status" value="1"/>
</dbReference>
<reference evidence="2 3" key="1">
    <citation type="journal article" date="2017" name="Nature">
        <title>Atmospheric trace gases support primary production in Antarctic desert surface soil.</title>
        <authorList>
            <person name="Ji M."/>
            <person name="Greening C."/>
            <person name="Vanwonterghem I."/>
            <person name="Carere C.R."/>
            <person name="Bay S.K."/>
            <person name="Steen J.A."/>
            <person name="Montgomery K."/>
            <person name="Lines T."/>
            <person name="Beardall J."/>
            <person name="van Dorst J."/>
            <person name="Snape I."/>
            <person name="Stott M.B."/>
            <person name="Hugenholtz P."/>
            <person name="Ferrari B.C."/>
        </authorList>
    </citation>
    <scope>NUCLEOTIDE SEQUENCE [LARGE SCALE GENOMIC DNA]</scope>
    <source>
        <strain evidence="2">RRmetagenome_bin12</strain>
    </source>
</reference>
<dbReference type="Gene3D" id="1.20.58.1480">
    <property type="match status" value="1"/>
</dbReference>
<accession>A0A2W5Z8P2</accession>
<dbReference type="Proteomes" id="UP000248724">
    <property type="component" value="Unassembled WGS sequence"/>
</dbReference>
<dbReference type="PANTHER" id="PTHR10046">
    <property type="entry name" value="ATP DEPENDENT LON PROTEASE FAMILY MEMBER"/>
    <property type="match status" value="1"/>
</dbReference>
<dbReference type="GO" id="GO:0016887">
    <property type="term" value="F:ATP hydrolysis activity"/>
    <property type="evidence" value="ECO:0007669"/>
    <property type="project" value="InterPro"/>
</dbReference>
<evidence type="ECO:0000313" key="2">
    <source>
        <dbReference type="EMBL" id="PZR79186.1"/>
    </source>
</evidence>
<dbReference type="Pfam" id="PF00004">
    <property type="entry name" value="AAA"/>
    <property type="match status" value="1"/>
</dbReference>
<feature type="domain" description="Lon N-terminal" evidence="1">
    <location>
        <begin position="16"/>
        <end position="209"/>
    </location>
</feature>
<proteinExistence type="predicted"/>
<dbReference type="Gene3D" id="2.30.130.40">
    <property type="entry name" value="LON domain-like"/>
    <property type="match status" value="1"/>
</dbReference>
<dbReference type="Gene3D" id="1.20.5.5270">
    <property type="match status" value="1"/>
</dbReference>
<name>A0A2W5Z8P2_9BACT</name>
<sequence>MTSAPDPAPEQEQTRLPVVPLRDNVVFPHQLAPLAAGRPRSVAGLQAAVNADARVILAVQRDAEPDDVGFDDLHEIAVVATVGALRLIPGAGAHALVEGQQRVRLRSFDTDGEHWSAAYDLVEDIEVTGTEADALAGSVRQLYADYVTAGGQVSPEVAAAMARATEAARVADIASAAPDLTVVERVELLQALDVVERLRRLAPLLGRQVEVASMRTRIHEDVQRTINKSQREHILREQLRAVRKELAELDGEGDEGEDLVARIEALGMPADVKARALKEVSRLEQIPGASPEMGMVRTWVDWLLDLPWGERPVEHIDIERAAAILDEDHYGLAKVKDRILEWMAVRDRAQRRAAALAAAAEVDAPASVTNDAQRGSAEVPVEETAADPMVEATTRPRRVLQTPILCLVGPPGVGKTSLGRSIARAMGRRFVRLSLGGIRDEAEIR</sequence>
<protein>
    <recommendedName>
        <fullName evidence="1">Lon N-terminal domain-containing protein</fullName>
    </recommendedName>
</protein>
<dbReference type="Pfam" id="PF02190">
    <property type="entry name" value="LON_substr_bdg"/>
    <property type="match status" value="1"/>
</dbReference>
<evidence type="ECO:0000313" key="3">
    <source>
        <dbReference type="Proteomes" id="UP000248724"/>
    </source>
</evidence>
<organism evidence="2 3">
    <name type="scientific">Candidatus Aeolococcus gillhamiae</name>
    <dbReference type="NCBI Taxonomy" id="3127015"/>
    <lineage>
        <taxon>Bacteria</taxon>
        <taxon>Bacillati</taxon>
        <taxon>Candidatus Dormiibacterota</taxon>
        <taxon>Candidatus Dormibacteria</taxon>
        <taxon>Candidatus Aeolococcales</taxon>
        <taxon>Candidatus Aeolococcaceae</taxon>
        <taxon>Candidatus Aeolococcus</taxon>
    </lineage>
</organism>
<dbReference type="GO" id="GO:0004176">
    <property type="term" value="F:ATP-dependent peptidase activity"/>
    <property type="evidence" value="ECO:0007669"/>
    <property type="project" value="InterPro"/>
</dbReference>
<dbReference type="GO" id="GO:0005524">
    <property type="term" value="F:ATP binding"/>
    <property type="evidence" value="ECO:0007669"/>
    <property type="project" value="InterPro"/>
</dbReference>
<dbReference type="GO" id="GO:0004252">
    <property type="term" value="F:serine-type endopeptidase activity"/>
    <property type="evidence" value="ECO:0007669"/>
    <property type="project" value="InterPro"/>
</dbReference>
<dbReference type="AlphaFoldDB" id="A0A2W5Z8P2"/>
<dbReference type="InterPro" id="IPR015947">
    <property type="entry name" value="PUA-like_sf"/>
</dbReference>
<evidence type="ECO:0000259" key="1">
    <source>
        <dbReference type="PROSITE" id="PS51787"/>
    </source>
</evidence>
<dbReference type="SUPFAM" id="SSF52540">
    <property type="entry name" value="P-loop containing nucleoside triphosphate hydrolases"/>
    <property type="match status" value="1"/>
</dbReference>
<feature type="non-terminal residue" evidence="2">
    <location>
        <position position="445"/>
    </location>
</feature>
<dbReference type="PROSITE" id="PS51787">
    <property type="entry name" value="LON_N"/>
    <property type="match status" value="1"/>
</dbReference>